<reference evidence="5 6" key="1">
    <citation type="journal article" date="2019" name="Int. J. Syst. Evol. Microbiol.">
        <title>The Global Catalogue of Microorganisms (GCM) 10K type strain sequencing project: providing services to taxonomists for standard genome sequencing and annotation.</title>
        <authorList>
            <consortium name="The Broad Institute Genomics Platform"/>
            <consortium name="The Broad Institute Genome Sequencing Center for Infectious Disease"/>
            <person name="Wu L."/>
            <person name="Ma J."/>
        </authorList>
    </citation>
    <scope>NUCLEOTIDE SEQUENCE [LARGE SCALE GENOMIC DNA]</scope>
    <source>
        <strain evidence="5 6">JCM 13584</strain>
    </source>
</reference>
<dbReference type="PROSITE" id="PS00122">
    <property type="entry name" value="CARBOXYLESTERASE_B_1"/>
    <property type="match status" value="1"/>
</dbReference>
<accession>A0ABN2QZU9</accession>
<dbReference type="InterPro" id="IPR050309">
    <property type="entry name" value="Type-B_Carboxylest/Lipase"/>
</dbReference>
<dbReference type="Gene3D" id="3.40.50.1820">
    <property type="entry name" value="alpha/beta hydrolase"/>
    <property type="match status" value="1"/>
</dbReference>
<dbReference type="RefSeq" id="WP_170298482.1">
    <property type="nucleotide sequence ID" value="NZ_BAAAMK010000008.1"/>
</dbReference>
<keyword evidence="6" id="KW-1185">Reference proteome</keyword>
<dbReference type="EC" id="3.1.1.-" evidence="3"/>
<dbReference type="InterPro" id="IPR002018">
    <property type="entry name" value="CarbesteraseB"/>
</dbReference>
<evidence type="ECO:0000259" key="4">
    <source>
        <dbReference type="Pfam" id="PF00135"/>
    </source>
</evidence>
<dbReference type="InterPro" id="IPR019826">
    <property type="entry name" value="Carboxylesterase_B_AS"/>
</dbReference>
<dbReference type="Proteomes" id="UP001499954">
    <property type="component" value="Unassembled WGS sequence"/>
</dbReference>
<name>A0ABN2QZU9_9MICO</name>
<dbReference type="SUPFAM" id="SSF53474">
    <property type="entry name" value="alpha/beta-Hydrolases"/>
    <property type="match status" value="1"/>
</dbReference>
<keyword evidence="2 3" id="KW-0378">Hydrolase</keyword>
<dbReference type="EMBL" id="BAAAMK010000008">
    <property type="protein sequence ID" value="GAA1961004.1"/>
    <property type="molecule type" value="Genomic_DNA"/>
</dbReference>
<protein>
    <recommendedName>
        <fullName evidence="3">Carboxylic ester hydrolase</fullName>
        <ecNumber evidence="3">3.1.1.-</ecNumber>
    </recommendedName>
</protein>
<evidence type="ECO:0000313" key="6">
    <source>
        <dbReference type="Proteomes" id="UP001499954"/>
    </source>
</evidence>
<comment type="similarity">
    <text evidence="1 3">Belongs to the type-B carboxylesterase/lipase family.</text>
</comment>
<feature type="domain" description="Carboxylesterase type B" evidence="4">
    <location>
        <begin position="32"/>
        <end position="238"/>
    </location>
</feature>
<proteinExistence type="inferred from homology"/>
<dbReference type="InterPro" id="IPR029058">
    <property type="entry name" value="AB_hydrolase_fold"/>
</dbReference>
<evidence type="ECO:0000313" key="5">
    <source>
        <dbReference type="EMBL" id="GAA1961004.1"/>
    </source>
</evidence>
<evidence type="ECO:0000256" key="2">
    <source>
        <dbReference type="ARBA" id="ARBA00022801"/>
    </source>
</evidence>
<dbReference type="PANTHER" id="PTHR11559">
    <property type="entry name" value="CARBOXYLESTERASE"/>
    <property type="match status" value="1"/>
</dbReference>
<evidence type="ECO:0000256" key="1">
    <source>
        <dbReference type="ARBA" id="ARBA00005964"/>
    </source>
</evidence>
<gene>
    <name evidence="5" type="ORF">GCM10009717_29660</name>
</gene>
<evidence type="ECO:0000256" key="3">
    <source>
        <dbReference type="RuleBase" id="RU361235"/>
    </source>
</evidence>
<comment type="caution">
    <text evidence="5">The sequence shown here is derived from an EMBL/GenBank/DDBJ whole genome shotgun (WGS) entry which is preliminary data.</text>
</comment>
<sequence>MTDLSERAPDRLPDLATVETPWGAFLAVEDDGVQRIRNIRYARADRFAPAEPVVPDPASSADLQFTTIACPQPPSPSAAVLGEPLQGARFDEDCLRLTVTRPAGAEGPLPVLVWIHGGAHVSNAGDLAGFDASAIAREHGVIVVAPTFRLGLLGFLGDAAAGDGAAGRPANLGLLDVVTALRWVREHVAGFGGDPEQVTVFGQSSGADALVHVLAADGADGLITRVILQSAPFGIRTDRDEMYGKMRAAVGEIAADATTDEIGAVQLVAKQAGSGFGLRSGMSFGPEYARAPLPAEAAVEAAWKRRAPGLEVLVTWTTEETMFYLGTVPKLERLFRVPVIGAIARRVLVGATTRSVYSREGRRFAKLMAGAGASVQVGVFDGRPDGSPLGAAHAIELPLLFPNEEAWSRAALLAPHGAATLAPAGAALRSAWVEFARTGRIGEKRIPVGAGWRGGLTLEEIS</sequence>
<dbReference type="Pfam" id="PF00135">
    <property type="entry name" value="COesterase"/>
    <property type="match status" value="1"/>
</dbReference>
<organism evidence="5 6">
    <name type="scientific">Agromyces allii</name>
    <dbReference type="NCBI Taxonomy" id="393607"/>
    <lineage>
        <taxon>Bacteria</taxon>
        <taxon>Bacillati</taxon>
        <taxon>Actinomycetota</taxon>
        <taxon>Actinomycetes</taxon>
        <taxon>Micrococcales</taxon>
        <taxon>Microbacteriaceae</taxon>
        <taxon>Agromyces</taxon>
    </lineage>
</organism>